<dbReference type="GO" id="GO:0006801">
    <property type="term" value="P:superoxide metabolic process"/>
    <property type="evidence" value="ECO:0007669"/>
    <property type="project" value="InterPro"/>
</dbReference>
<protein>
    <submittedName>
        <fullName evidence="1">Uncharacterized protein</fullName>
    </submittedName>
</protein>
<organism evidence="1 2">
    <name type="scientific">Aphanomyces invadans</name>
    <dbReference type="NCBI Taxonomy" id="157072"/>
    <lineage>
        <taxon>Eukaryota</taxon>
        <taxon>Sar</taxon>
        <taxon>Stramenopiles</taxon>
        <taxon>Oomycota</taxon>
        <taxon>Saprolegniomycetes</taxon>
        <taxon>Saprolegniales</taxon>
        <taxon>Verrucalvaceae</taxon>
        <taxon>Aphanomyces</taxon>
    </lineage>
</organism>
<comment type="caution">
    <text evidence="1">The sequence shown here is derived from an EMBL/GenBank/DDBJ whole genome shotgun (WGS) entry which is preliminary data.</text>
</comment>
<keyword evidence="2" id="KW-1185">Reference proteome</keyword>
<sequence length="175" mass="18388">IHTKWDNPGKVSEFLSGCSLARTANHYDPDFACGPNSNAINEPVCANKTYVCNPMSYAADPSVCEKGDLSGKVGRMKAIDGKISATWTDTGNYPTIGEHMAPWNIMLHAVCGTAAPRFVCANAMFDNSTIPTPSLTTPVTLPPIQPVLTPAPSSATSVKVSLVAMASVALLGAMF</sequence>
<name>A0A418AG30_9STRA</name>
<proteinExistence type="predicted"/>
<accession>A0A418AG30</accession>
<evidence type="ECO:0000313" key="1">
    <source>
        <dbReference type="EMBL" id="RHY17897.1"/>
    </source>
</evidence>
<feature type="non-terminal residue" evidence="1">
    <location>
        <position position="1"/>
    </location>
</feature>
<dbReference type="EMBL" id="QUSY01003341">
    <property type="protein sequence ID" value="RHY17897.1"/>
    <property type="molecule type" value="Genomic_DNA"/>
</dbReference>
<evidence type="ECO:0000313" key="2">
    <source>
        <dbReference type="Proteomes" id="UP000285060"/>
    </source>
</evidence>
<dbReference type="VEuPathDB" id="FungiDB:H310_10857"/>
<dbReference type="InterPro" id="IPR036423">
    <property type="entry name" value="SOD-like_Cu/Zn_dom_sf"/>
</dbReference>
<dbReference type="Gene3D" id="2.60.40.200">
    <property type="entry name" value="Superoxide dismutase, copper/zinc binding domain"/>
    <property type="match status" value="1"/>
</dbReference>
<dbReference type="AlphaFoldDB" id="A0A418AG30"/>
<gene>
    <name evidence="1" type="ORF">DYB32_010455</name>
</gene>
<dbReference type="GO" id="GO:0046872">
    <property type="term" value="F:metal ion binding"/>
    <property type="evidence" value="ECO:0007669"/>
    <property type="project" value="InterPro"/>
</dbReference>
<reference evidence="1 2" key="1">
    <citation type="submission" date="2018-08" db="EMBL/GenBank/DDBJ databases">
        <title>Aphanomyces genome sequencing and annotation.</title>
        <authorList>
            <person name="Minardi D."/>
            <person name="Oidtmann B."/>
            <person name="Van Der Giezen M."/>
            <person name="Studholme D.J."/>
        </authorList>
    </citation>
    <scope>NUCLEOTIDE SEQUENCE [LARGE SCALE GENOMIC DNA]</scope>
    <source>
        <strain evidence="1 2">NJM0002</strain>
    </source>
</reference>
<dbReference type="Proteomes" id="UP000285060">
    <property type="component" value="Unassembled WGS sequence"/>
</dbReference>